<feature type="transmembrane region" description="Helical" evidence="6">
    <location>
        <begin position="142"/>
        <end position="169"/>
    </location>
</feature>
<evidence type="ECO:0000256" key="3">
    <source>
        <dbReference type="ARBA" id="ARBA00022692"/>
    </source>
</evidence>
<feature type="transmembrane region" description="Helical" evidence="6">
    <location>
        <begin position="175"/>
        <end position="195"/>
    </location>
</feature>
<dbReference type="InterPro" id="IPR051204">
    <property type="entry name" value="ABC_transp_perm/SBD"/>
</dbReference>
<dbReference type="CDD" id="cd06261">
    <property type="entry name" value="TM_PBP2"/>
    <property type="match status" value="1"/>
</dbReference>
<evidence type="ECO:0000313" key="9">
    <source>
        <dbReference type="Proteomes" id="UP000782705"/>
    </source>
</evidence>
<dbReference type="RefSeq" id="WP_161901000.1">
    <property type="nucleotide sequence ID" value="NZ_MAEL01000010.1"/>
</dbReference>
<name>A0ABQ6Z2Q3_9ENTE</name>
<reference evidence="8 9" key="1">
    <citation type="submission" date="2016-06" db="EMBL/GenBank/DDBJ databases">
        <title>Four novel species of enterococci isolated from chicken manure.</title>
        <authorList>
            <person name="Van Tyne D."/>
        </authorList>
    </citation>
    <scope>NUCLEOTIDE SEQUENCE [LARGE SCALE GENOMIC DNA]</scope>
    <source>
        <strain evidence="8 9">CU12B</strain>
    </source>
</reference>
<proteinExistence type="inferred from homology"/>
<keyword evidence="5 6" id="KW-0472">Membrane</keyword>
<keyword evidence="3 6" id="KW-0812">Transmembrane</keyword>
<sequence>MQAFFTEYGAQIFSNTMQHIYISFAALLLGALVAIPVGILLTRFPKIANVVIGVTSALQTIPSLALLTLMIPFLGVGVAPAIVALFIYSLLPILRNTYIGMKNVDPNYIDVAKGMGMTNIQSIISVEVPIALPTIMAGVRLAAVYVIAWATLASYIGAGGLGVMIFSGLDNYQPPLILAGTIPVIILAIVSDYLLGKLEEKLTPSALREEND</sequence>
<evidence type="ECO:0000256" key="5">
    <source>
        <dbReference type="ARBA" id="ARBA00023136"/>
    </source>
</evidence>
<comment type="caution">
    <text evidence="8">The sequence shown here is derived from an EMBL/GenBank/DDBJ whole genome shotgun (WGS) entry which is preliminary data.</text>
</comment>
<dbReference type="InterPro" id="IPR035906">
    <property type="entry name" value="MetI-like_sf"/>
</dbReference>
<dbReference type="InterPro" id="IPR000515">
    <property type="entry name" value="MetI-like"/>
</dbReference>
<dbReference type="EMBL" id="MAEL01000010">
    <property type="protein sequence ID" value="KAF1305685.1"/>
    <property type="molecule type" value="Genomic_DNA"/>
</dbReference>
<feature type="transmembrane region" description="Helical" evidence="6">
    <location>
        <begin position="48"/>
        <end position="67"/>
    </location>
</feature>
<feature type="transmembrane region" description="Helical" evidence="6">
    <location>
        <begin position="20"/>
        <end position="41"/>
    </location>
</feature>
<dbReference type="Gene3D" id="1.10.3720.10">
    <property type="entry name" value="MetI-like"/>
    <property type="match status" value="1"/>
</dbReference>
<keyword evidence="4 6" id="KW-1133">Transmembrane helix</keyword>
<evidence type="ECO:0000259" key="7">
    <source>
        <dbReference type="PROSITE" id="PS50928"/>
    </source>
</evidence>
<dbReference type="Pfam" id="PF00528">
    <property type="entry name" value="BPD_transp_1"/>
    <property type="match status" value="1"/>
</dbReference>
<evidence type="ECO:0000256" key="4">
    <source>
        <dbReference type="ARBA" id="ARBA00022989"/>
    </source>
</evidence>
<organism evidence="8 9">
    <name type="scientific">Candidatus Enterococcus willemsii</name>
    <dbReference type="NCBI Taxonomy" id="1857215"/>
    <lineage>
        <taxon>Bacteria</taxon>
        <taxon>Bacillati</taxon>
        <taxon>Bacillota</taxon>
        <taxon>Bacilli</taxon>
        <taxon>Lactobacillales</taxon>
        <taxon>Enterococcaceae</taxon>
        <taxon>Enterococcus</taxon>
    </lineage>
</organism>
<protein>
    <submittedName>
        <fullName evidence="8">Choline ABC transporter permease</fullName>
    </submittedName>
</protein>
<dbReference type="Proteomes" id="UP000782705">
    <property type="component" value="Unassembled WGS sequence"/>
</dbReference>
<evidence type="ECO:0000256" key="1">
    <source>
        <dbReference type="ARBA" id="ARBA00004141"/>
    </source>
</evidence>
<evidence type="ECO:0000256" key="2">
    <source>
        <dbReference type="ARBA" id="ARBA00022448"/>
    </source>
</evidence>
<keyword evidence="9" id="KW-1185">Reference proteome</keyword>
<dbReference type="SUPFAM" id="SSF161098">
    <property type="entry name" value="MetI-like"/>
    <property type="match status" value="1"/>
</dbReference>
<comment type="subcellular location">
    <subcellularLocation>
        <location evidence="6">Cell membrane</location>
        <topology evidence="6">Multi-pass membrane protein</topology>
    </subcellularLocation>
    <subcellularLocation>
        <location evidence="1">Membrane</location>
        <topology evidence="1">Multi-pass membrane protein</topology>
    </subcellularLocation>
</comment>
<dbReference type="PANTHER" id="PTHR30177:SF28">
    <property type="entry name" value="CHOLINE TRANSPORT SYSTEM PERMEASE PROTEIN OPUBB"/>
    <property type="match status" value="1"/>
</dbReference>
<accession>A0ABQ6Z2Q3</accession>
<feature type="transmembrane region" description="Helical" evidence="6">
    <location>
        <begin position="73"/>
        <end position="94"/>
    </location>
</feature>
<evidence type="ECO:0000256" key="6">
    <source>
        <dbReference type="RuleBase" id="RU363032"/>
    </source>
</evidence>
<keyword evidence="2 6" id="KW-0813">Transport</keyword>
<evidence type="ECO:0000313" key="8">
    <source>
        <dbReference type="EMBL" id="KAF1305685.1"/>
    </source>
</evidence>
<dbReference type="PROSITE" id="PS50928">
    <property type="entry name" value="ABC_TM1"/>
    <property type="match status" value="1"/>
</dbReference>
<comment type="similarity">
    <text evidence="6">Belongs to the binding-protein-dependent transport system permease family.</text>
</comment>
<feature type="domain" description="ABC transmembrane type-1" evidence="7">
    <location>
        <begin position="16"/>
        <end position="195"/>
    </location>
</feature>
<gene>
    <name evidence="8" type="ORF">BAU17_00090</name>
</gene>
<dbReference type="PANTHER" id="PTHR30177">
    <property type="entry name" value="GLYCINE BETAINE/L-PROLINE TRANSPORT SYSTEM PERMEASE PROTEIN PROW"/>
    <property type="match status" value="1"/>
</dbReference>